<name>A0ABR1Q4M8_9PEZI</name>
<dbReference type="RefSeq" id="XP_066696931.1">
    <property type="nucleotide sequence ID" value="XM_066847440.1"/>
</dbReference>
<sequence>MAGSEELLQQARLSLAVLPEDHPDRGTWLNNLGVELAYKYQRTANIALLNEAIEVGRQTLATTSDSNSIATCLSNLSSHLSEKYLRSRNIEDIAEAIRLGHEALQSTPNPSPERPTRLNNLAVALSHKYAADQIMGDLDRSIETFRECVQSGEDGDSDTAKYLNDLKESIHVGRQAVAKTLAHDPERPARVTNLGTVLMSSFERTGNRKHLDESTHMAREAIGATAESHLDSLMYSKLLGQRLEEQYTRSANLADLEEAIRVSRNVLISTRHDDPDRVWRLHSLSSKLNHRFDRLGRLVDLHEAIQLAQDACSEPPNHSRDRDRAVLLGHLGDLLASRHSRTGSIQDLEEAISKCREAIPLCPEGPLGQASHHNSLGLWLGERYSILGAMSDLNEAIENTTKAVEITSDDHPDLAAWLDNLGNQLYSKYLRTQAISDLKGSIQAAKQAVQCSQKDNPSYAILLNNLATSLMEMFEESADPVVELTPDDHPQRTIFLTNLGLRLGDKCLTTPTVEDITEAAIYCDKALRQPNSAIPQRLRAGILAVGYYGLVSKWEAAFEAGSVAVPLIAKLTPRSLETSDKQFSLGQIAGLASSAAAAAAAADVRPFAMLCLLEQGRGIVAASLEEMRNDVLDLQSQYPQLAKQFNKLRDELQPSVDGDVTILKQRADPSNHQRRGGRVYEANERLDKLIIEIRQNPGFEHFLGIPSEDAMKEAARDGPIVVVNACYDRCDAILVQQAGISILPLPKLKNNDIESRAREGSLANLKILVWLWDAFASSVLRVLGFPKAPPSGQWPRIWWVLTGALVNFPIHAAGRHYPGSTETVLDRVMSSYVSSVKALIHGRSRPRHQVQPTAQFATRALLINMHNTPRQGILPFATKEISMIRDICNAMSVQYSEPGRTKRQVVSHLKNCEIFHFAGHGLTDSLDPALSCLLLDDWEVDPLTVGSLFEMNLRKRSPFLAYLSACGTGQTKEEKLADESFHLIGACQLAGFRHVIGTLWEVGDELCLEVARITYQELLNGIMSDESVCRGLHKATRDLRDRWLQSAGNKIVANFEARAAEEEEDANDDRGSRKAVLCKPDSESDLEFLVPLQWSPYVHFGV</sequence>
<evidence type="ECO:0000313" key="3">
    <source>
        <dbReference type="Proteomes" id="UP001391051"/>
    </source>
</evidence>
<evidence type="ECO:0000313" key="2">
    <source>
        <dbReference type="EMBL" id="KAK7946897.1"/>
    </source>
</evidence>
<dbReference type="Proteomes" id="UP001391051">
    <property type="component" value="Unassembled WGS sequence"/>
</dbReference>
<reference evidence="2 3" key="1">
    <citation type="submission" date="2023-01" db="EMBL/GenBank/DDBJ databases">
        <title>Analysis of 21 Apiospora genomes using comparative genomics revels a genus with tremendous synthesis potential of carbohydrate active enzymes and secondary metabolites.</title>
        <authorList>
            <person name="Sorensen T."/>
        </authorList>
    </citation>
    <scope>NUCLEOTIDE SEQUENCE [LARGE SCALE GENOMIC DNA]</scope>
    <source>
        <strain evidence="2 3">CBS 24483</strain>
    </source>
</reference>
<proteinExistence type="predicted"/>
<dbReference type="Pfam" id="PF12770">
    <property type="entry name" value="CHAT"/>
    <property type="match status" value="1"/>
</dbReference>
<dbReference type="Gene3D" id="1.25.40.10">
    <property type="entry name" value="Tetratricopeptide repeat domain"/>
    <property type="match status" value="2"/>
</dbReference>
<evidence type="ECO:0000259" key="1">
    <source>
        <dbReference type="Pfam" id="PF12770"/>
    </source>
</evidence>
<dbReference type="EMBL" id="JAQQWE010000007">
    <property type="protein sequence ID" value="KAK7946897.1"/>
    <property type="molecule type" value="Genomic_DNA"/>
</dbReference>
<comment type="caution">
    <text evidence="2">The sequence shown here is derived from an EMBL/GenBank/DDBJ whole genome shotgun (WGS) entry which is preliminary data.</text>
</comment>
<organism evidence="2 3">
    <name type="scientific">Apiospora aurea</name>
    <dbReference type="NCBI Taxonomy" id="335848"/>
    <lineage>
        <taxon>Eukaryota</taxon>
        <taxon>Fungi</taxon>
        <taxon>Dikarya</taxon>
        <taxon>Ascomycota</taxon>
        <taxon>Pezizomycotina</taxon>
        <taxon>Sordariomycetes</taxon>
        <taxon>Xylariomycetidae</taxon>
        <taxon>Amphisphaeriales</taxon>
        <taxon>Apiosporaceae</taxon>
        <taxon>Apiospora</taxon>
    </lineage>
</organism>
<dbReference type="PANTHER" id="PTHR19959">
    <property type="entry name" value="KINESIN LIGHT CHAIN"/>
    <property type="match status" value="1"/>
</dbReference>
<keyword evidence="3" id="KW-1185">Reference proteome</keyword>
<feature type="domain" description="CHAT" evidence="1">
    <location>
        <begin position="768"/>
        <end position="1101"/>
    </location>
</feature>
<dbReference type="InterPro" id="IPR011990">
    <property type="entry name" value="TPR-like_helical_dom_sf"/>
</dbReference>
<dbReference type="SUPFAM" id="SSF48452">
    <property type="entry name" value="TPR-like"/>
    <property type="match status" value="1"/>
</dbReference>
<dbReference type="InterPro" id="IPR024983">
    <property type="entry name" value="CHAT_dom"/>
</dbReference>
<protein>
    <recommendedName>
        <fullName evidence="1">CHAT domain-containing protein</fullName>
    </recommendedName>
</protein>
<dbReference type="GeneID" id="92080502"/>
<accession>A0ABR1Q4M8</accession>
<gene>
    <name evidence="2" type="ORF">PG986_011218</name>
</gene>
<dbReference type="PANTHER" id="PTHR19959:SF119">
    <property type="entry name" value="FUNGAL LIPASE-LIKE DOMAIN-CONTAINING PROTEIN"/>
    <property type="match status" value="1"/>
</dbReference>